<feature type="compositionally biased region" description="Basic and acidic residues" evidence="5">
    <location>
        <begin position="1"/>
        <end position="37"/>
    </location>
</feature>
<feature type="region of interest" description="Disordered" evidence="5">
    <location>
        <begin position="1"/>
        <end position="66"/>
    </location>
</feature>
<dbReference type="EC" id="1.1.1.175" evidence="3"/>
<dbReference type="PRINTS" id="PR00081">
    <property type="entry name" value="GDHRDH"/>
</dbReference>
<evidence type="ECO:0000256" key="2">
    <source>
        <dbReference type="ARBA" id="ARBA00023002"/>
    </source>
</evidence>
<dbReference type="GO" id="GO:0047838">
    <property type="term" value="F:D-xylose 1-dehydrogenase (NAD+) activity"/>
    <property type="evidence" value="ECO:0007669"/>
    <property type="project" value="UniProtKB-EC"/>
</dbReference>
<dbReference type="InterPro" id="IPR020904">
    <property type="entry name" value="Sc_DH/Rdtase_CS"/>
</dbReference>
<keyword evidence="2" id="KW-0560">Oxidoreductase</keyword>
<proteinExistence type="inferred from homology"/>
<dbReference type="PRINTS" id="PR00080">
    <property type="entry name" value="SDRFAMILY"/>
</dbReference>
<dbReference type="NCBIfam" id="NF005214">
    <property type="entry name" value="PRK06701.1"/>
    <property type="match status" value="1"/>
</dbReference>
<comment type="caution">
    <text evidence="6">The sequence shown here is derived from an EMBL/GenBank/DDBJ whole genome shotgun (WGS) entry which is preliminary data.</text>
</comment>
<dbReference type="FunFam" id="3.40.50.720:FF:000084">
    <property type="entry name" value="Short-chain dehydrogenase reductase"/>
    <property type="match status" value="1"/>
</dbReference>
<dbReference type="PANTHER" id="PTHR48107:SF16">
    <property type="entry name" value="NADPH-DEPENDENT ALDEHYDE REDUCTASE 1, CHLOROPLASTIC"/>
    <property type="match status" value="1"/>
</dbReference>
<keyword evidence="7" id="KW-1185">Reference proteome</keyword>
<dbReference type="PANTHER" id="PTHR48107">
    <property type="entry name" value="NADPH-DEPENDENT ALDEHYDE REDUCTASE-LIKE PROTEIN, CHLOROPLASTIC-RELATED"/>
    <property type="match status" value="1"/>
</dbReference>
<dbReference type="Proteomes" id="UP000587415">
    <property type="component" value="Unassembled WGS sequence"/>
</dbReference>
<accession>A0A7X5YHP1</accession>
<sequence length="328" mass="34749">MDDRFETRAETIAEQERKIQAEIDAKASEGGGSKDEGAVQAGARKYPEPPFPEQHQRKPGDEAALDPAPMYDAPFWKGSGKLEGMAAIITGSDSGIGRAVAVLFAREGCDVAICHLDEDNDAADAKAAVEAEGRRAIVLKGDAADPAFSEAAVKATLDAFGRLDVVVPNAAFQEHVEALEDLTLEHFDRTLKTNLYGYFNLVKAAVPHMKSGGAIVMTGSVTGIMGNDNLLDYSMTKGGIHAFARSLGTHLAPKGIRVNVVAPGPVWTPLNPADQEPEKVAKFGSKTVMKRPAQPEEIAPAYVFLASPQCSSYITGEILPIIGGYSGG</sequence>
<name>A0A7X5YHP1_9CAUL</name>
<gene>
    <name evidence="6" type="ORF">GGQ87_000413</name>
</gene>
<comment type="similarity">
    <text evidence="1">Belongs to the short-chain dehydrogenases/reductases (SDR) family.</text>
</comment>
<organism evidence="6 7">
    <name type="scientific">Brevundimonas alba</name>
    <dbReference type="NCBI Taxonomy" id="74314"/>
    <lineage>
        <taxon>Bacteria</taxon>
        <taxon>Pseudomonadati</taxon>
        <taxon>Pseudomonadota</taxon>
        <taxon>Alphaproteobacteria</taxon>
        <taxon>Caulobacterales</taxon>
        <taxon>Caulobacteraceae</taxon>
        <taxon>Brevundimonas</taxon>
    </lineage>
</organism>
<dbReference type="Pfam" id="PF13561">
    <property type="entry name" value="adh_short_C2"/>
    <property type="match status" value="1"/>
</dbReference>
<evidence type="ECO:0000256" key="5">
    <source>
        <dbReference type="SAM" id="MobiDB-lite"/>
    </source>
</evidence>
<protein>
    <recommendedName>
        <fullName evidence="4">D-xylose 1-dehydrogenase</fullName>
        <ecNumber evidence="3">1.1.1.175</ecNumber>
    </recommendedName>
</protein>
<dbReference type="Gene3D" id="3.40.50.720">
    <property type="entry name" value="NAD(P)-binding Rossmann-like Domain"/>
    <property type="match status" value="1"/>
</dbReference>
<dbReference type="AlphaFoldDB" id="A0A7X5YHP1"/>
<evidence type="ECO:0000256" key="4">
    <source>
        <dbReference type="ARBA" id="ARBA00069939"/>
    </source>
</evidence>
<evidence type="ECO:0000256" key="1">
    <source>
        <dbReference type="ARBA" id="ARBA00006484"/>
    </source>
</evidence>
<reference evidence="6 7" key="1">
    <citation type="submission" date="2020-03" db="EMBL/GenBank/DDBJ databases">
        <title>Genomic Encyclopedia of Type Strains, Phase IV (KMG-IV): sequencing the most valuable type-strain genomes for metagenomic binning, comparative biology and taxonomic classification.</title>
        <authorList>
            <person name="Goeker M."/>
        </authorList>
    </citation>
    <scope>NUCLEOTIDE SEQUENCE [LARGE SCALE GENOMIC DNA]</scope>
    <source>
        <strain evidence="6 7">DSM 4736</strain>
    </source>
</reference>
<evidence type="ECO:0000313" key="7">
    <source>
        <dbReference type="Proteomes" id="UP000587415"/>
    </source>
</evidence>
<dbReference type="SUPFAM" id="SSF51735">
    <property type="entry name" value="NAD(P)-binding Rossmann-fold domains"/>
    <property type="match status" value="1"/>
</dbReference>
<evidence type="ECO:0000256" key="3">
    <source>
        <dbReference type="ARBA" id="ARBA00066641"/>
    </source>
</evidence>
<dbReference type="PROSITE" id="PS00061">
    <property type="entry name" value="ADH_SHORT"/>
    <property type="match status" value="1"/>
</dbReference>
<dbReference type="RefSeq" id="WP_168045062.1">
    <property type="nucleotide sequence ID" value="NZ_JAATJM010000001.1"/>
</dbReference>
<evidence type="ECO:0000313" key="6">
    <source>
        <dbReference type="EMBL" id="NJC40155.1"/>
    </source>
</evidence>
<dbReference type="InterPro" id="IPR036291">
    <property type="entry name" value="NAD(P)-bd_dom_sf"/>
</dbReference>
<dbReference type="EMBL" id="JAATJM010000001">
    <property type="protein sequence ID" value="NJC40155.1"/>
    <property type="molecule type" value="Genomic_DNA"/>
</dbReference>
<dbReference type="InterPro" id="IPR002347">
    <property type="entry name" value="SDR_fam"/>
</dbReference>